<dbReference type="STRING" id="5364.A0A5C3MQF4"/>
<accession>A0A5C3MQF4</accession>
<gene>
    <name evidence="2" type="ORF">OE88DRAFT_850142</name>
</gene>
<sequence length="229" mass="24854">MDQAVGYLGRGLEAGLARLAWRYRRLRQRTAYSASRPEPGPLAAASPHDLVEAPGSWVPPDEADRGTFDISEEPSTSSSTPQLRYPSGTDATSVFPLQSQPTSDVPVLLTPNLTVHGVLDASHDGPTALINRKTSSKRILTTALDLALEPVKLDAADDPRGAIEAYRKSVALLQVMLDRIMPYGDEEESLTRKTGSRKSAAKLEGEVHRLKAIVSCSTTVYIWLLSTFV</sequence>
<name>A0A5C3MQF4_9AGAM</name>
<feature type="region of interest" description="Disordered" evidence="1">
    <location>
        <begin position="31"/>
        <end position="94"/>
    </location>
</feature>
<dbReference type="Proteomes" id="UP000305948">
    <property type="component" value="Unassembled WGS sequence"/>
</dbReference>
<dbReference type="OrthoDB" id="2245455at2759"/>
<reference evidence="2 3" key="1">
    <citation type="journal article" date="2019" name="Nat. Ecol. Evol.">
        <title>Megaphylogeny resolves global patterns of mushroom evolution.</title>
        <authorList>
            <person name="Varga T."/>
            <person name="Krizsan K."/>
            <person name="Foldi C."/>
            <person name="Dima B."/>
            <person name="Sanchez-Garcia M."/>
            <person name="Sanchez-Ramirez S."/>
            <person name="Szollosi G.J."/>
            <person name="Szarkandi J.G."/>
            <person name="Papp V."/>
            <person name="Albert L."/>
            <person name="Andreopoulos W."/>
            <person name="Angelini C."/>
            <person name="Antonin V."/>
            <person name="Barry K.W."/>
            <person name="Bougher N.L."/>
            <person name="Buchanan P."/>
            <person name="Buyck B."/>
            <person name="Bense V."/>
            <person name="Catcheside P."/>
            <person name="Chovatia M."/>
            <person name="Cooper J."/>
            <person name="Damon W."/>
            <person name="Desjardin D."/>
            <person name="Finy P."/>
            <person name="Geml J."/>
            <person name="Haridas S."/>
            <person name="Hughes K."/>
            <person name="Justo A."/>
            <person name="Karasinski D."/>
            <person name="Kautmanova I."/>
            <person name="Kiss B."/>
            <person name="Kocsube S."/>
            <person name="Kotiranta H."/>
            <person name="LaButti K.M."/>
            <person name="Lechner B.E."/>
            <person name="Liimatainen K."/>
            <person name="Lipzen A."/>
            <person name="Lukacs Z."/>
            <person name="Mihaltcheva S."/>
            <person name="Morgado L.N."/>
            <person name="Niskanen T."/>
            <person name="Noordeloos M.E."/>
            <person name="Ohm R.A."/>
            <person name="Ortiz-Santana B."/>
            <person name="Ovrebo C."/>
            <person name="Racz N."/>
            <person name="Riley R."/>
            <person name="Savchenko A."/>
            <person name="Shiryaev A."/>
            <person name="Soop K."/>
            <person name="Spirin V."/>
            <person name="Szebenyi C."/>
            <person name="Tomsovsky M."/>
            <person name="Tulloss R.E."/>
            <person name="Uehling J."/>
            <person name="Grigoriev I.V."/>
            <person name="Vagvolgyi C."/>
            <person name="Papp T."/>
            <person name="Martin F.M."/>
            <person name="Miettinen O."/>
            <person name="Hibbett D.S."/>
            <person name="Nagy L.G."/>
        </authorList>
    </citation>
    <scope>NUCLEOTIDE SEQUENCE [LARGE SCALE GENOMIC DNA]</scope>
    <source>
        <strain evidence="2 3">OMC1185</strain>
    </source>
</reference>
<keyword evidence="3" id="KW-1185">Reference proteome</keyword>
<dbReference type="AlphaFoldDB" id="A0A5C3MQF4"/>
<evidence type="ECO:0008006" key="4">
    <source>
        <dbReference type="Google" id="ProtNLM"/>
    </source>
</evidence>
<organism evidence="2 3">
    <name type="scientific">Heliocybe sulcata</name>
    <dbReference type="NCBI Taxonomy" id="5364"/>
    <lineage>
        <taxon>Eukaryota</taxon>
        <taxon>Fungi</taxon>
        <taxon>Dikarya</taxon>
        <taxon>Basidiomycota</taxon>
        <taxon>Agaricomycotina</taxon>
        <taxon>Agaricomycetes</taxon>
        <taxon>Gloeophyllales</taxon>
        <taxon>Gloeophyllaceae</taxon>
        <taxon>Heliocybe</taxon>
    </lineage>
</organism>
<evidence type="ECO:0000313" key="2">
    <source>
        <dbReference type="EMBL" id="TFK47035.1"/>
    </source>
</evidence>
<dbReference type="EMBL" id="ML213526">
    <property type="protein sequence ID" value="TFK47035.1"/>
    <property type="molecule type" value="Genomic_DNA"/>
</dbReference>
<evidence type="ECO:0000256" key="1">
    <source>
        <dbReference type="SAM" id="MobiDB-lite"/>
    </source>
</evidence>
<evidence type="ECO:0000313" key="3">
    <source>
        <dbReference type="Proteomes" id="UP000305948"/>
    </source>
</evidence>
<proteinExistence type="predicted"/>
<protein>
    <recommendedName>
        <fullName evidence="4">MIT domain-containing protein</fullName>
    </recommendedName>
</protein>